<evidence type="ECO:0000256" key="2">
    <source>
        <dbReference type="SAM" id="MobiDB-lite"/>
    </source>
</evidence>
<keyword evidence="3" id="KW-0472">Membrane</keyword>
<organism evidence="5">
    <name type="scientific">Salmonella enterica subsp. enterica serovar Saintpaul</name>
    <dbReference type="NCBI Taxonomy" id="90105"/>
    <lineage>
        <taxon>Bacteria</taxon>
        <taxon>Pseudomonadati</taxon>
        <taxon>Pseudomonadota</taxon>
        <taxon>Gammaproteobacteria</taxon>
        <taxon>Enterobacterales</taxon>
        <taxon>Enterobacteriaceae</taxon>
        <taxon>Salmonella</taxon>
    </lineage>
</organism>
<dbReference type="InterPro" id="IPR011098">
    <property type="entry name" value="G5_dom"/>
</dbReference>
<feature type="transmembrane region" description="Helical" evidence="3">
    <location>
        <begin position="21"/>
        <end position="41"/>
    </location>
</feature>
<keyword evidence="3" id="KW-1133">Transmembrane helix</keyword>
<feature type="region of interest" description="Disordered" evidence="2">
    <location>
        <begin position="343"/>
        <end position="396"/>
    </location>
</feature>
<proteinExistence type="predicted"/>
<dbReference type="SMART" id="SM01208">
    <property type="entry name" value="G5"/>
    <property type="match status" value="1"/>
</dbReference>
<feature type="transmembrane region" description="Helical" evidence="3">
    <location>
        <begin position="105"/>
        <end position="124"/>
    </location>
</feature>
<dbReference type="EMBL" id="MLZC01000022">
    <property type="protein sequence ID" value="OHG60086.1"/>
    <property type="molecule type" value="Genomic_DNA"/>
</dbReference>
<keyword evidence="1" id="KW-0732">Signal</keyword>
<protein>
    <recommendedName>
        <fullName evidence="4">G5 domain-containing protein</fullName>
    </recommendedName>
</protein>
<gene>
    <name evidence="5" type="ORF">A7T00_28300</name>
</gene>
<accession>A0A1S0Z8V4</accession>
<comment type="caution">
    <text evidence="5">The sequence shown here is derived from an EMBL/GenBank/DDBJ whole genome shotgun (WGS) entry which is preliminary data.</text>
</comment>
<reference evidence="5" key="1">
    <citation type="submission" date="2016-09" db="EMBL/GenBank/DDBJ databases">
        <title>Whole genome sequencing of Salmonella enterica.</title>
        <authorList>
            <person name="Bell R."/>
        </authorList>
    </citation>
    <scope>NUCLEOTIDE SEQUENCE [LARGE SCALE GENOMIC DNA]</scope>
    <source>
        <strain evidence="5">CFSAN044978</strain>
    </source>
</reference>
<feature type="compositionally biased region" description="Basic and acidic residues" evidence="2">
    <location>
        <begin position="378"/>
        <end position="387"/>
    </location>
</feature>
<dbReference type="Pfam" id="PF07501">
    <property type="entry name" value="G5"/>
    <property type="match status" value="1"/>
</dbReference>
<evidence type="ECO:0000256" key="1">
    <source>
        <dbReference type="ARBA" id="ARBA00022729"/>
    </source>
</evidence>
<feature type="domain" description="G5" evidence="4">
    <location>
        <begin position="408"/>
        <end position="487"/>
    </location>
</feature>
<feature type="region of interest" description="Disordered" evidence="2">
    <location>
        <begin position="218"/>
        <end position="254"/>
    </location>
</feature>
<keyword evidence="3" id="KW-0812">Transmembrane</keyword>
<name>A0A1S0Z8V4_SALET</name>
<sequence>MKQKYKLNVDERRRRFSLRRVSGIGVVSAVIGIIGFSSLLIETVSATETDITVNYKYATMDELTEIEKKLIVNELPKDLVDGSDLFVIYRRDTTNSILPDTGSNALSLASIIGTGLLLVAYIIKKSGNSDKKIVKSILSISLVGGALTVTTVSALTVATLSNYNHTEMITVGTTLPDGKVNISGYRFVGYIDGKDLDMNPTTPATSLPAKENKIQDTIVPTDNSGKDAIDDGSSGKVEPIKPIMPPKEDEPVKPVDPKVIDKIIKVDDSGKTLEDVIGYIKVSTSQPVETREVQNGQPVIIRTVTEVYKKDTVYEEKTTADILKGTNVVIPSTLVEILSEEVVEDETPAKTTPTPAKQTVEKNSEIENLGTAPSTESSVREDKKEEIPAPVETSSSSLETIAESTIVKAKKVIRTIRSTEDIPFEVVVKKDSSLAEGETKVETEGKLGKKVSTKKITLVDNVETVQETISETREEPQNKVLLIGTKKIGTQPNISEVAPSANSAENLATDSKATTQKIPNPSYYTVEVTESENKTVVTDREKVRELVKNRTPFLNLASPDEGKLLQIKTIEVYDNTMLEGQRQLRDIQASYVTVNVKKKRVLSNKEQQTELVISKDIPLITKVYHIGTPKNGLSRKDVVVSGHAYDSNNNALEEKSISVYKDNKLITEVNTDFDGYMFAHLISNQSYTLKSKDFEAKVTALSYGDPIIENIKGRFELGRKYSDDMVDYHLKGKVIYVNDGQYQSESDDGKKLVLSKEINARAGDILVVPPSKIYETSKAIKIKSIRTINNQSVIEYSVPSLYEVVQNINTKAWSSNISSATFIPAKGVTVKKESNTDTSLFRSVTLEGSFSSSVSLSGKRNDDKSIKGTLSFNIEGKVWSEAVDLNFWTPKLDFMNFDINNELSFTTEGSLEFSASEEIEIPLGELILPTPVTGVTVHIPISLKTTVEGSLTVSVSSTYSIQNSIKLQNWVPEFKRAVHHTMKVGEVKAKATVQSGPEIKVKPKILGIDTVSISANAGLGIESSYSRTSLSVEDKKDLITGKNDKLITSTISINDKKISIEEFGYLTLKAELEILKQAKTLGFNLEGFKELNYELTLFDGKLIYKKYELDLGNDYKVELVRNPEELFEKLTKPFIFTSGAGGWYTGMSISKDGSVKGTFLDMNRGVTGSNYPNGQMYLSKFTGKFKNLVKVNDYEYKMTLADLDYPKAGETKIVNGVKIDTTEPYGIANAKSPGKEFILYLPGRPVKDLPKEVGDWIYDFKKRMPEKLTRAVIFNKDKGWAFVESNEPISKVPVDDELAIKEIIYNGHVYQFSKLVKSKAVMNADSLYVRQFNPGELIDYYNTYKGDKTYQLEDVIKALLPTPAKKLSVPLKYYTEKQWRKLANDKKSWVEWFYSQADKAFYEVAKGGRGGYASPLHIEPSNKWVVSDNGIEVKTYLNDGVATPYQKYLLKKNNKKYDGGINKTPYYISKVTRL</sequence>
<dbReference type="PROSITE" id="PS51109">
    <property type="entry name" value="G5"/>
    <property type="match status" value="1"/>
</dbReference>
<feature type="transmembrane region" description="Helical" evidence="3">
    <location>
        <begin position="136"/>
        <end position="160"/>
    </location>
</feature>
<dbReference type="Gene3D" id="2.20.230.10">
    <property type="entry name" value="Resuscitation-promoting factor rpfb"/>
    <property type="match status" value="1"/>
</dbReference>
<evidence type="ECO:0000259" key="4">
    <source>
        <dbReference type="PROSITE" id="PS51109"/>
    </source>
</evidence>
<evidence type="ECO:0000313" key="5">
    <source>
        <dbReference type="EMBL" id="OHG60086.1"/>
    </source>
</evidence>
<evidence type="ECO:0000256" key="3">
    <source>
        <dbReference type="SAM" id="Phobius"/>
    </source>
</evidence>